<dbReference type="PANTHER" id="PTHR23503:SF8">
    <property type="entry name" value="FACILITATED GLUCOSE TRANSPORTER PROTEIN 1"/>
    <property type="match status" value="1"/>
</dbReference>
<keyword evidence="5 7" id="KW-1133">Transmembrane helix</keyword>
<reference evidence="10" key="1">
    <citation type="submission" date="2016-05" db="EMBL/GenBank/DDBJ databases">
        <title>Comparative genomics of biotechnologically important yeasts.</title>
        <authorList>
            <consortium name="DOE Joint Genome Institute"/>
            <person name="Riley R."/>
            <person name="Haridas S."/>
            <person name="Wolfe K.H."/>
            <person name="Lopes M.R."/>
            <person name="Hittinger C.T."/>
            <person name="Goker M."/>
            <person name="Salamov A."/>
            <person name="Wisecaver J."/>
            <person name="Long T.M."/>
            <person name="Aerts A.L."/>
            <person name="Barry K."/>
            <person name="Choi C."/>
            <person name="Clum A."/>
            <person name="Coughlan A.Y."/>
            <person name="Deshpande S."/>
            <person name="Douglass A.P."/>
            <person name="Hanson S.J."/>
            <person name="Klenk H.-P."/>
            <person name="Labutti K."/>
            <person name="Lapidus A."/>
            <person name="Lindquist E."/>
            <person name="Lipzen A."/>
            <person name="Meier-Kolthoff J.P."/>
            <person name="Ohm R.A."/>
            <person name="Otillar R.P."/>
            <person name="Pangilinan J."/>
            <person name="Peng Y."/>
            <person name="Rokas A."/>
            <person name="Rosa C.A."/>
            <person name="Scheuner C."/>
            <person name="Sibirny A.A."/>
            <person name="Slot J.C."/>
            <person name="Stielow J.B."/>
            <person name="Sun H."/>
            <person name="Kurtzman C.P."/>
            <person name="Blackwell M."/>
            <person name="Grigoriev I.V."/>
            <person name="Jeffries T.W."/>
        </authorList>
    </citation>
    <scope>NUCLEOTIDE SEQUENCE [LARGE SCALE GENOMIC DNA]</scope>
    <source>
        <strain evidence="10">NRRL Y-17324</strain>
    </source>
</reference>
<evidence type="ECO:0000256" key="6">
    <source>
        <dbReference type="ARBA" id="ARBA00023136"/>
    </source>
</evidence>
<dbReference type="InterPro" id="IPR020846">
    <property type="entry name" value="MFS_dom"/>
</dbReference>
<dbReference type="SUPFAM" id="SSF103473">
    <property type="entry name" value="MFS general substrate transporter"/>
    <property type="match status" value="1"/>
</dbReference>
<dbReference type="PROSITE" id="PS50850">
    <property type="entry name" value="MFS"/>
    <property type="match status" value="1"/>
</dbReference>
<dbReference type="InterPro" id="IPR036259">
    <property type="entry name" value="MFS_trans_sf"/>
</dbReference>
<sequence length="496" mass="53814">MSSFLERPHSITPTLAWATLTICLSTFQFGYHLSELNAPSDYMGCSGSHALTACVDIPDNLIATITAMYTVGGFLVSLVLGFTSMSRCFGRKWLCQASAAAYFAGSFMMARSHLSTGLNLGRFVCGVAAGASLIMSPILVNELTPINHRGLLGSLLQVAIAAGIFTGQAVSLVWHQDQWRCVFYFALFLGLLQFAMLFTVTESPKWIIINEGDVQHATGILGRLRSDKETVFHEINHWRGLESRLGSGDLQPLLPKSETILANSLQLAPKKSRRGSFQESSVSATEFMFGKYSHQAIAVFILMTSQQLVGINAIVFYGVRILSTLFTTNTLLLSCSILLVNVVSAIGTSQFVDRVGRRPLMLFSAVTSGVFSVLIAFGLVRQMPYLIVGACYGFVICYSVGIGPIPYLMVSELASHEVVSTAQAIGTSANWGANILIAYLVPVLQDAIGGAIFYIFAAICGLYVLAVWYCVPETRGVTSHHEAWLVHRGSLDEVLV</sequence>
<feature type="transmembrane region" description="Helical" evidence="7">
    <location>
        <begin position="422"/>
        <end position="441"/>
    </location>
</feature>
<dbReference type="RefSeq" id="XP_020064067.1">
    <property type="nucleotide sequence ID" value="XM_020210833.1"/>
</dbReference>
<dbReference type="PRINTS" id="PR00171">
    <property type="entry name" value="SUGRTRNSPORT"/>
</dbReference>
<feature type="transmembrane region" description="Helical" evidence="7">
    <location>
        <begin position="360"/>
        <end position="380"/>
    </location>
</feature>
<gene>
    <name evidence="9" type="ORF">CANTADRAFT_6143</name>
</gene>
<organism evidence="9 10">
    <name type="scientific">Suhomyces tanzawaensis NRRL Y-17324</name>
    <dbReference type="NCBI Taxonomy" id="984487"/>
    <lineage>
        <taxon>Eukaryota</taxon>
        <taxon>Fungi</taxon>
        <taxon>Dikarya</taxon>
        <taxon>Ascomycota</taxon>
        <taxon>Saccharomycotina</taxon>
        <taxon>Pichiomycetes</taxon>
        <taxon>Debaryomycetaceae</taxon>
        <taxon>Suhomyces</taxon>
    </lineage>
</organism>
<evidence type="ECO:0000256" key="2">
    <source>
        <dbReference type="ARBA" id="ARBA00010992"/>
    </source>
</evidence>
<dbReference type="InterPro" id="IPR003663">
    <property type="entry name" value="Sugar/inositol_transpt"/>
</dbReference>
<dbReference type="AlphaFoldDB" id="A0A1E4SHI9"/>
<evidence type="ECO:0000259" key="8">
    <source>
        <dbReference type="PROSITE" id="PS50850"/>
    </source>
</evidence>
<evidence type="ECO:0000313" key="10">
    <source>
        <dbReference type="Proteomes" id="UP000094285"/>
    </source>
</evidence>
<keyword evidence="6 7" id="KW-0472">Membrane</keyword>
<feature type="transmembrane region" description="Helical" evidence="7">
    <location>
        <begin position="447"/>
        <end position="471"/>
    </location>
</feature>
<keyword evidence="3" id="KW-0813">Transport</keyword>
<dbReference type="Proteomes" id="UP000094285">
    <property type="component" value="Unassembled WGS sequence"/>
</dbReference>
<dbReference type="STRING" id="984487.A0A1E4SHI9"/>
<dbReference type="InterPro" id="IPR005828">
    <property type="entry name" value="MFS_sugar_transport-like"/>
</dbReference>
<comment type="similarity">
    <text evidence="2">Belongs to the major facilitator superfamily. Sugar transporter (TC 2.A.1.1) family.</text>
</comment>
<keyword evidence="10" id="KW-1185">Reference proteome</keyword>
<evidence type="ECO:0000256" key="7">
    <source>
        <dbReference type="SAM" id="Phobius"/>
    </source>
</evidence>
<keyword evidence="4 7" id="KW-0812">Transmembrane</keyword>
<evidence type="ECO:0000256" key="1">
    <source>
        <dbReference type="ARBA" id="ARBA00004141"/>
    </source>
</evidence>
<feature type="transmembrane region" description="Helical" evidence="7">
    <location>
        <begin position="182"/>
        <end position="200"/>
    </location>
</feature>
<evidence type="ECO:0000256" key="3">
    <source>
        <dbReference type="ARBA" id="ARBA00022448"/>
    </source>
</evidence>
<dbReference type="PROSITE" id="PS00217">
    <property type="entry name" value="SUGAR_TRANSPORT_2"/>
    <property type="match status" value="1"/>
</dbReference>
<feature type="domain" description="Major facilitator superfamily (MFS) profile" evidence="8">
    <location>
        <begin position="18"/>
        <end position="475"/>
    </location>
</feature>
<proteinExistence type="inferred from homology"/>
<dbReference type="InterPro" id="IPR045263">
    <property type="entry name" value="GLUT"/>
</dbReference>
<dbReference type="OrthoDB" id="4540492at2759"/>
<dbReference type="GO" id="GO:0015149">
    <property type="term" value="F:hexose transmembrane transporter activity"/>
    <property type="evidence" value="ECO:0007669"/>
    <property type="project" value="TreeGrafter"/>
</dbReference>
<feature type="transmembrane region" description="Helical" evidence="7">
    <location>
        <begin position="297"/>
        <end position="319"/>
    </location>
</feature>
<dbReference type="GO" id="GO:0016020">
    <property type="term" value="C:membrane"/>
    <property type="evidence" value="ECO:0007669"/>
    <property type="project" value="UniProtKB-SubCell"/>
</dbReference>
<dbReference type="PANTHER" id="PTHR23503">
    <property type="entry name" value="SOLUTE CARRIER FAMILY 2"/>
    <property type="match status" value="1"/>
</dbReference>
<evidence type="ECO:0000313" key="9">
    <source>
        <dbReference type="EMBL" id="ODV78945.1"/>
    </source>
</evidence>
<comment type="subcellular location">
    <subcellularLocation>
        <location evidence="1">Membrane</location>
        <topology evidence="1">Multi-pass membrane protein</topology>
    </subcellularLocation>
</comment>
<feature type="transmembrane region" description="Helical" evidence="7">
    <location>
        <begin position="151"/>
        <end position="170"/>
    </location>
</feature>
<feature type="transmembrane region" description="Helical" evidence="7">
    <location>
        <begin position="12"/>
        <end position="33"/>
    </location>
</feature>
<evidence type="ECO:0000256" key="5">
    <source>
        <dbReference type="ARBA" id="ARBA00022989"/>
    </source>
</evidence>
<feature type="transmembrane region" description="Helical" evidence="7">
    <location>
        <begin position="386"/>
        <end position="410"/>
    </location>
</feature>
<dbReference type="EMBL" id="KV453912">
    <property type="protein sequence ID" value="ODV78945.1"/>
    <property type="molecule type" value="Genomic_DNA"/>
</dbReference>
<dbReference type="PROSITE" id="PS00216">
    <property type="entry name" value="SUGAR_TRANSPORT_1"/>
    <property type="match status" value="1"/>
</dbReference>
<protein>
    <submittedName>
        <fullName evidence="9">Hexose transporter of the major facilitator superfamily</fullName>
    </submittedName>
</protein>
<feature type="transmembrane region" description="Helical" evidence="7">
    <location>
        <begin position="61"/>
        <end position="81"/>
    </location>
</feature>
<feature type="transmembrane region" description="Helical" evidence="7">
    <location>
        <begin position="331"/>
        <end position="348"/>
    </location>
</feature>
<dbReference type="Gene3D" id="1.20.1250.20">
    <property type="entry name" value="MFS general substrate transporter like domains"/>
    <property type="match status" value="1"/>
</dbReference>
<dbReference type="Pfam" id="PF00083">
    <property type="entry name" value="Sugar_tr"/>
    <property type="match status" value="2"/>
</dbReference>
<dbReference type="InterPro" id="IPR005829">
    <property type="entry name" value="Sugar_transporter_CS"/>
</dbReference>
<evidence type="ECO:0000256" key="4">
    <source>
        <dbReference type="ARBA" id="ARBA00022692"/>
    </source>
</evidence>
<name>A0A1E4SHI9_9ASCO</name>
<accession>A0A1E4SHI9</accession>
<dbReference type="GeneID" id="30984969"/>
<feature type="transmembrane region" description="Helical" evidence="7">
    <location>
        <begin position="120"/>
        <end position="139"/>
    </location>
</feature>